<evidence type="ECO:0000256" key="1">
    <source>
        <dbReference type="SAM" id="MobiDB-lite"/>
    </source>
</evidence>
<comment type="caution">
    <text evidence="2">The sequence shown here is derived from an EMBL/GenBank/DDBJ whole genome shotgun (WGS) entry which is preliminary data.</text>
</comment>
<proteinExistence type="predicted"/>
<sequence>MWLIQLFFASLRESTNKQDNEVISRSDKTANRPSEGISDVQSLKDIEISRHFNSEDLNERIVFVEKFFQRIIGVIKNNSQLFAGIEHFIKGYEKSESLSMRKLASYLFQQNSSSQSMDIRSGSKIKVQSASIQRRKSHVQKENIDPTEMKARKKRTISKKAHKLSKT</sequence>
<feature type="non-terminal residue" evidence="2">
    <location>
        <position position="167"/>
    </location>
</feature>
<keyword evidence="3" id="KW-1185">Reference proteome</keyword>
<evidence type="ECO:0000313" key="3">
    <source>
        <dbReference type="Proteomes" id="UP000789901"/>
    </source>
</evidence>
<reference evidence="2 3" key="1">
    <citation type="submission" date="2021-06" db="EMBL/GenBank/DDBJ databases">
        <authorList>
            <person name="Kallberg Y."/>
            <person name="Tangrot J."/>
            <person name="Rosling A."/>
        </authorList>
    </citation>
    <scope>NUCLEOTIDE SEQUENCE [LARGE SCALE GENOMIC DNA]</scope>
    <source>
        <strain evidence="2 3">120-4 pot B 10/14</strain>
    </source>
</reference>
<accession>A0ABN7VIW2</accession>
<protein>
    <submittedName>
        <fullName evidence="2">9320_t:CDS:1</fullName>
    </submittedName>
</protein>
<organism evidence="2 3">
    <name type="scientific">Gigaspora margarita</name>
    <dbReference type="NCBI Taxonomy" id="4874"/>
    <lineage>
        <taxon>Eukaryota</taxon>
        <taxon>Fungi</taxon>
        <taxon>Fungi incertae sedis</taxon>
        <taxon>Mucoromycota</taxon>
        <taxon>Glomeromycotina</taxon>
        <taxon>Glomeromycetes</taxon>
        <taxon>Diversisporales</taxon>
        <taxon>Gigasporaceae</taxon>
        <taxon>Gigaspora</taxon>
    </lineage>
</organism>
<evidence type="ECO:0000313" key="2">
    <source>
        <dbReference type="EMBL" id="CAG8776465.1"/>
    </source>
</evidence>
<dbReference type="Proteomes" id="UP000789901">
    <property type="component" value="Unassembled WGS sequence"/>
</dbReference>
<feature type="compositionally biased region" description="Basic residues" evidence="1">
    <location>
        <begin position="151"/>
        <end position="167"/>
    </location>
</feature>
<feature type="compositionally biased region" description="Basic and acidic residues" evidence="1">
    <location>
        <begin position="139"/>
        <end position="150"/>
    </location>
</feature>
<dbReference type="EMBL" id="CAJVQB010015763">
    <property type="protein sequence ID" value="CAG8776465.1"/>
    <property type="molecule type" value="Genomic_DNA"/>
</dbReference>
<feature type="region of interest" description="Disordered" evidence="1">
    <location>
        <begin position="118"/>
        <end position="167"/>
    </location>
</feature>
<gene>
    <name evidence="2" type="ORF">GMARGA_LOCUS19135</name>
</gene>
<name>A0ABN7VIW2_GIGMA</name>